<dbReference type="GO" id="GO:0005524">
    <property type="term" value="F:ATP binding"/>
    <property type="evidence" value="ECO:0007669"/>
    <property type="project" value="UniProtKB-KW"/>
</dbReference>
<organism evidence="8 9">
    <name type="scientific">Pyrobaculum neutrophilum (strain DSM 2338 / JCM 9278 / NBRC 100436 / V24Sta)</name>
    <name type="common">Thermoproteus neutrophilus</name>
    <dbReference type="NCBI Taxonomy" id="444157"/>
    <lineage>
        <taxon>Archaea</taxon>
        <taxon>Thermoproteota</taxon>
        <taxon>Thermoprotei</taxon>
        <taxon>Thermoproteales</taxon>
        <taxon>Thermoproteaceae</taxon>
        <taxon>Pyrobaculum</taxon>
    </lineage>
</organism>
<accession>B1YE51</accession>
<dbReference type="NCBIfam" id="TIGR01587">
    <property type="entry name" value="cas3_core"/>
    <property type="match status" value="1"/>
</dbReference>
<dbReference type="OrthoDB" id="43851at2157"/>
<dbReference type="GO" id="GO:0003724">
    <property type="term" value="F:RNA helicase activity"/>
    <property type="evidence" value="ECO:0007669"/>
    <property type="project" value="TreeGrafter"/>
</dbReference>
<dbReference type="PROSITE" id="PS51192">
    <property type="entry name" value="HELICASE_ATP_BIND_1"/>
    <property type="match status" value="1"/>
</dbReference>
<feature type="domain" description="Helicase ATP-binding" evidence="6">
    <location>
        <begin position="41"/>
        <end position="234"/>
    </location>
</feature>
<dbReference type="eggNOG" id="arCOG01444">
    <property type="taxonomic scope" value="Archaea"/>
</dbReference>
<dbReference type="Gene3D" id="3.40.50.300">
    <property type="entry name" value="P-loop containing nucleotide triphosphate hydrolases"/>
    <property type="match status" value="2"/>
</dbReference>
<evidence type="ECO:0000313" key="9">
    <source>
        <dbReference type="Proteomes" id="UP000001694"/>
    </source>
</evidence>
<dbReference type="InterPro" id="IPR006474">
    <property type="entry name" value="Helicase_Cas3_CRISPR-ass_core"/>
</dbReference>
<dbReference type="PROSITE" id="PS51194">
    <property type="entry name" value="HELICASE_CTER"/>
    <property type="match status" value="1"/>
</dbReference>
<evidence type="ECO:0000256" key="3">
    <source>
        <dbReference type="ARBA" id="ARBA00022806"/>
    </source>
</evidence>
<evidence type="ECO:0000256" key="5">
    <source>
        <dbReference type="ARBA" id="ARBA00023118"/>
    </source>
</evidence>
<evidence type="ECO:0000259" key="6">
    <source>
        <dbReference type="PROSITE" id="PS51192"/>
    </source>
</evidence>
<dbReference type="GeneID" id="6165757"/>
<dbReference type="SUPFAM" id="SSF52540">
    <property type="entry name" value="P-loop containing nucleoside triphosphate hydrolases"/>
    <property type="match status" value="1"/>
</dbReference>
<evidence type="ECO:0000256" key="2">
    <source>
        <dbReference type="ARBA" id="ARBA00022801"/>
    </source>
</evidence>
<dbReference type="SMART" id="SM00487">
    <property type="entry name" value="DEXDc"/>
    <property type="match status" value="1"/>
</dbReference>
<dbReference type="HOGENOM" id="CLU_491460_0_0_2"/>
<dbReference type="GO" id="GO:0051607">
    <property type="term" value="P:defense response to virus"/>
    <property type="evidence" value="ECO:0007669"/>
    <property type="project" value="UniProtKB-KW"/>
</dbReference>
<evidence type="ECO:0000256" key="4">
    <source>
        <dbReference type="ARBA" id="ARBA00022840"/>
    </source>
</evidence>
<sequence>MTGRGLDTLVRELSLAWCRSKGEPSCAVREEVLAEQAKAAEGIERSDGVILLKAPTGFGKTEIWTAPFFAQWLRGEWFAPRLYVVEPMHALLRQMKRRMEVYAQAVQGLGLPRLNVAEDHGEVAKPLFLYGGHIVLTTVDSLAYGYLARRVQRWREEGVERGRYSMPAGLLASAYIVLDEAHLIQDEAYLGPRVLGKIVCDLASAGAKVVISTATVPETFLKHIPCLGGRLTLGSGTVRRNVEVERRKGVLKAEEIECGRPTIVIVNTIERARRIYKQVRCGKKAVVHSLMRREDRERQLSRVLADGKVAEDAVLIGTQALEVGLDFSNLRALYTETAPVDALIQRIGRVGRDGGKAEAYIYEAEGDAPYPQTLMQATREALEEELRGGAALTSWEDAQRAVDRVYNEKAVEELMTRGLAWYGQALGYLQELSLFSYPPRGEVRIRPSSYITLVIADVKQDGDKGRYITEEDVERGAMKMSYTSREDPRINALLQKVSTAYTVRGIATAKDETLYYLSELRGGWDGVEVVVVDRRDVEELYDEAGLDVAQLSGGGQKRRGRGRRRR</sequence>
<dbReference type="EMBL" id="CP001014">
    <property type="protein sequence ID" value="ACB40064.1"/>
    <property type="molecule type" value="Genomic_DNA"/>
</dbReference>
<keyword evidence="4" id="KW-0067">ATP-binding</keyword>
<evidence type="ECO:0000313" key="8">
    <source>
        <dbReference type="EMBL" id="ACB40064.1"/>
    </source>
</evidence>
<dbReference type="InterPro" id="IPR011545">
    <property type="entry name" value="DEAD/DEAH_box_helicase_dom"/>
</dbReference>
<dbReference type="InterPro" id="IPR001650">
    <property type="entry name" value="Helicase_C-like"/>
</dbReference>
<keyword evidence="2" id="KW-0378">Hydrolase</keyword>
<feature type="domain" description="Helicase C-terminal" evidence="7">
    <location>
        <begin position="250"/>
        <end position="400"/>
    </location>
</feature>
<dbReference type="SMART" id="SM00490">
    <property type="entry name" value="HELICc"/>
    <property type="match status" value="1"/>
</dbReference>
<dbReference type="InterPro" id="IPR050079">
    <property type="entry name" value="DEAD_box_RNA_helicase"/>
</dbReference>
<dbReference type="GO" id="GO:0003676">
    <property type="term" value="F:nucleic acid binding"/>
    <property type="evidence" value="ECO:0007669"/>
    <property type="project" value="InterPro"/>
</dbReference>
<evidence type="ECO:0000256" key="1">
    <source>
        <dbReference type="ARBA" id="ARBA00022741"/>
    </source>
</evidence>
<dbReference type="Pfam" id="PF00270">
    <property type="entry name" value="DEAD"/>
    <property type="match status" value="1"/>
</dbReference>
<evidence type="ECO:0000259" key="7">
    <source>
        <dbReference type="PROSITE" id="PS51194"/>
    </source>
</evidence>
<dbReference type="Proteomes" id="UP000001694">
    <property type="component" value="Chromosome"/>
</dbReference>
<dbReference type="Pfam" id="PF22590">
    <property type="entry name" value="Cas3-like_C_2"/>
    <property type="match status" value="1"/>
</dbReference>
<dbReference type="RefSeq" id="WP_012350483.1">
    <property type="nucleotide sequence ID" value="NC_010525.1"/>
</dbReference>
<dbReference type="STRING" id="444157.Tneu_1134"/>
<keyword evidence="3" id="KW-0347">Helicase</keyword>
<dbReference type="AlphaFoldDB" id="B1YE51"/>
<protein>
    <submittedName>
        <fullName evidence="8">CRISPR-associated helicase Cas3</fullName>
    </submittedName>
</protein>
<dbReference type="GO" id="GO:0016787">
    <property type="term" value="F:hydrolase activity"/>
    <property type="evidence" value="ECO:0007669"/>
    <property type="project" value="UniProtKB-KW"/>
</dbReference>
<dbReference type="PANTHER" id="PTHR47959">
    <property type="entry name" value="ATP-DEPENDENT RNA HELICASE RHLE-RELATED"/>
    <property type="match status" value="1"/>
</dbReference>
<dbReference type="InterPro" id="IPR054712">
    <property type="entry name" value="Cas3-like_dom"/>
</dbReference>
<dbReference type="PANTHER" id="PTHR47959:SF16">
    <property type="entry name" value="CRISPR-ASSOCIATED NUCLEASE_HELICASE CAS3-RELATED"/>
    <property type="match status" value="1"/>
</dbReference>
<dbReference type="InterPro" id="IPR027417">
    <property type="entry name" value="P-loop_NTPase"/>
</dbReference>
<name>B1YE51_PYRNV</name>
<keyword evidence="9" id="KW-1185">Reference proteome</keyword>
<dbReference type="KEGG" id="tne:Tneu_1134"/>
<dbReference type="InterPro" id="IPR014001">
    <property type="entry name" value="Helicase_ATP-bd"/>
</dbReference>
<dbReference type="GO" id="GO:0140097">
    <property type="term" value="F:catalytic activity, acting on DNA"/>
    <property type="evidence" value="ECO:0007669"/>
    <property type="project" value="UniProtKB-ARBA"/>
</dbReference>
<dbReference type="GO" id="GO:0005829">
    <property type="term" value="C:cytosol"/>
    <property type="evidence" value="ECO:0007669"/>
    <property type="project" value="TreeGrafter"/>
</dbReference>
<proteinExistence type="predicted"/>
<keyword evidence="5" id="KW-0051">Antiviral defense</keyword>
<gene>
    <name evidence="8" type="ordered locus">Tneu_1134</name>
</gene>
<keyword evidence="1" id="KW-0547">Nucleotide-binding</keyword>
<reference evidence="8" key="1">
    <citation type="submission" date="2008-03" db="EMBL/GenBank/DDBJ databases">
        <title>Complete sequence of Thermoproteus neutrophilus V24Sta.</title>
        <authorList>
            <consortium name="US DOE Joint Genome Institute"/>
            <person name="Copeland A."/>
            <person name="Lucas S."/>
            <person name="Lapidus A."/>
            <person name="Glavina del Rio T."/>
            <person name="Dalin E."/>
            <person name="Tice H."/>
            <person name="Bruce D."/>
            <person name="Goodwin L."/>
            <person name="Pitluck S."/>
            <person name="Sims D."/>
            <person name="Brettin T."/>
            <person name="Detter J.C."/>
            <person name="Han C."/>
            <person name="Kuske C.R."/>
            <person name="Schmutz J."/>
            <person name="Larimer F."/>
            <person name="Land M."/>
            <person name="Hauser L."/>
            <person name="Kyrpides N."/>
            <person name="Mikhailova N."/>
            <person name="Biddle J.F."/>
            <person name="Zhang Z."/>
            <person name="Fitz-Gibbon S.T."/>
            <person name="Lowe T.M."/>
            <person name="Saltikov C."/>
            <person name="House C.H."/>
            <person name="Richardson P."/>
        </authorList>
    </citation>
    <scope>NUCLEOTIDE SEQUENCE [LARGE SCALE GENOMIC DNA]</scope>
    <source>
        <strain evidence="8">V24Sta</strain>
    </source>
</reference>